<dbReference type="Proteomes" id="UP000886885">
    <property type="component" value="Chromosome 16D"/>
</dbReference>
<accession>A0A8X7Y5U6</accession>
<sequence length="143" mass="16288">MELQLLEIIKEFEYEQRRSFLQFVPGAPRLPTGGLASLNPKLTIVRKHCSNCEDVDLPSVMTCANHLKLPPYSSKDKMKEKLLYAITEGQGSFHLSSLRWYINWDCVIIRLGWGLLSNIPCTNLTAQRPNSLLVIVWPSKMVS</sequence>
<evidence type="ECO:0000313" key="4">
    <source>
        <dbReference type="EMBL" id="KAG6744075.1"/>
    </source>
</evidence>
<dbReference type="PROSITE" id="PS50237">
    <property type="entry name" value="HECT"/>
    <property type="match status" value="1"/>
</dbReference>
<evidence type="ECO:0000256" key="2">
    <source>
        <dbReference type="PROSITE-ProRule" id="PRU00104"/>
    </source>
</evidence>
<dbReference type="InterPro" id="IPR000569">
    <property type="entry name" value="HECT_dom"/>
</dbReference>
<gene>
    <name evidence="4" type="ORF">POTOM_052784</name>
</gene>
<dbReference type="GO" id="GO:0061630">
    <property type="term" value="F:ubiquitin protein ligase activity"/>
    <property type="evidence" value="ECO:0007669"/>
    <property type="project" value="InterPro"/>
</dbReference>
<dbReference type="GO" id="GO:0000209">
    <property type="term" value="P:protein polyubiquitination"/>
    <property type="evidence" value="ECO:0007669"/>
    <property type="project" value="TreeGrafter"/>
</dbReference>
<evidence type="ECO:0000256" key="1">
    <source>
        <dbReference type="ARBA" id="ARBA00022679"/>
    </source>
</evidence>
<evidence type="ECO:0000259" key="3">
    <source>
        <dbReference type="PROSITE" id="PS50237"/>
    </source>
</evidence>
<feature type="domain" description="HECT" evidence="3">
    <location>
        <begin position="5"/>
        <end position="96"/>
    </location>
</feature>
<dbReference type="EMBL" id="JAAWWB010000032">
    <property type="protein sequence ID" value="KAG6744075.1"/>
    <property type="molecule type" value="Genomic_DNA"/>
</dbReference>
<organism evidence="4 5">
    <name type="scientific">Populus tomentosa</name>
    <name type="common">Chinese white poplar</name>
    <dbReference type="NCBI Taxonomy" id="118781"/>
    <lineage>
        <taxon>Eukaryota</taxon>
        <taxon>Viridiplantae</taxon>
        <taxon>Streptophyta</taxon>
        <taxon>Embryophyta</taxon>
        <taxon>Tracheophyta</taxon>
        <taxon>Spermatophyta</taxon>
        <taxon>Magnoliopsida</taxon>
        <taxon>eudicotyledons</taxon>
        <taxon>Gunneridae</taxon>
        <taxon>Pentapetalae</taxon>
        <taxon>rosids</taxon>
        <taxon>fabids</taxon>
        <taxon>Malpighiales</taxon>
        <taxon>Salicaceae</taxon>
        <taxon>Saliceae</taxon>
        <taxon>Populus</taxon>
    </lineage>
</organism>
<evidence type="ECO:0000313" key="5">
    <source>
        <dbReference type="Proteomes" id="UP000886885"/>
    </source>
</evidence>
<dbReference type="GO" id="GO:0043161">
    <property type="term" value="P:proteasome-mediated ubiquitin-dependent protein catabolic process"/>
    <property type="evidence" value="ECO:0007669"/>
    <property type="project" value="TreeGrafter"/>
</dbReference>
<dbReference type="AlphaFoldDB" id="A0A8X7Y5U6"/>
<dbReference type="PANTHER" id="PTHR45670:SF10">
    <property type="entry name" value="E3 UBIQUITIN-PROTEIN LIGASE UPL4"/>
    <property type="match status" value="1"/>
</dbReference>
<proteinExistence type="predicted"/>
<dbReference type="PANTHER" id="PTHR45670">
    <property type="entry name" value="E3 UBIQUITIN-PROTEIN LIGASE TRIP12"/>
    <property type="match status" value="1"/>
</dbReference>
<reference evidence="4" key="1">
    <citation type="journal article" date="2020" name="bioRxiv">
        <title>Hybrid origin of Populus tomentosa Carr. identified through genome sequencing and phylogenomic analysis.</title>
        <authorList>
            <person name="An X."/>
            <person name="Gao K."/>
            <person name="Chen Z."/>
            <person name="Li J."/>
            <person name="Yang X."/>
            <person name="Yang X."/>
            <person name="Zhou J."/>
            <person name="Guo T."/>
            <person name="Zhao T."/>
            <person name="Huang S."/>
            <person name="Miao D."/>
            <person name="Khan W.U."/>
            <person name="Rao P."/>
            <person name="Ye M."/>
            <person name="Lei B."/>
            <person name="Liao W."/>
            <person name="Wang J."/>
            <person name="Ji L."/>
            <person name="Li Y."/>
            <person name="Guo B."/>
            <person name="Mustafa N.S."/>
            <person name="Li S."/>
            <person name="Yun Q."/>
            <person name="Keller S.R."/>
            <person name="Mao J."/>
            <person name="Zhang R."/>
            <person name="Strauss S.H."/>
        </authorList>
    </citation>
    <scope>NUCLEOTIDE SEQUENCE</scope>
    <source>
        <strain evidence="4">GM15</strain>
        <tissue evidence="4">Leaf</tissue>
    </source>
</reference>
<keyword evidence="1" id="KW-0808">Transferase</keyword>
<keyword evidence="5" id="KW-1185">Reference proteome</keyword>
<name>A0A8X7Y5U6_POPTO</name>
<protein>
    <recommendedName>
        <fullName evidence="3">HECT domain-containing protein</fullName>
    </recommendedName>
</protein>
<keyword evidence="2" id="KW-0833">Ubl conjugation pathway</keyword>
<feature type="active site" description="Glycyl thioester intermediate" evidence="2">
    <location>
        <position position="63"/>
    </location>
</feature>
<dbReference type="OrthoDB" id="1651932at2759"/>
<dbReference type="Pfam" id="PF00632">
    <property type="entry name" value="HECT"/>
    <property type="match status" value="1"/>
</dbReference>
<comment type="caution">
    <text evidence="4">The sequence shown here is derived from an EMBL/GenBank/DDBJ whole genome shotgun (WGS) entry which is preliminary data.</text>
</comment>
<dbReference type="InterPro" id="IPR045322">
    <property type="entry name" value="HECTD1/TRIP12-like"/>
</dbReference>